<organism evidence="2 3">
    <name type="scientific">Trametes cubensis</name>
    <dbReference type="NCBI Taxonomy" id="1111947"/>
    <lineage>
        <taxon>Eukaryota</taxon>
        <taxon>Fungi</taxon>
        <taxon>Dikarya</taxon>
        <taxon>Basidiomycota</taxon>
        <taxon>Agaricomycotina</taxon>
        <taxon>Agaricomycetes</taxon>
        <taxon>Polyporales</taxon>
        <taxon>Polyporaceae</taxon>
        <taxon>Trametes</taxon>
    </lineage>
</organism>
<sequence length="227" mass="24356">MVYVRSRKFCCCLPVRFGVFCESLLGMAVGGLFAVGGWLTVHDMLKGTINPPLSGSEKTAVWVLSVVSTLILLISLGGLIGAIGKLFSLVSLYAGAITLATVVEIASGIYVIYQLFHGEGASDVSKCEQNAGDGVNEQFTHFACSSSFKVGRAIVVVIYVLFWLFIIYGCHIAFEYVGQLREEREGGSEYEKQNQSQNVTIVAGGGYPAPTNQYPFAAAPNAGGRQY</sequence>
<proteinExistence type="predicted"/>
<dbReference type="Proteomes" id="UP001215151">
    <property type="component" value="Unassembled WGS sequence"/>
</dbReference>
<keyword evidence="1" id="KW-0812">Transmembrane</keyword>
<feature type="transmembrane region" description="Helical" evidence="1">
    <location>
        <begin position="153"/>
        <end position="174"/>
    </location>
</feature>
<reference evidence="2" key="1">
    <citation type="submission" date="2022-11" db="EMBL/GenBank/DDBJ databases">
        <title>Genome Sequence of Cubamyces cubensis.</title>
        <authorList>
            <person name="Buettner E."/>
        </authorList>
    </citation>
    <scope>NUCLEOTIDE SEQUENCE</scope>
    <source>
        <strain evidence="2">MPL-01</strain>
    </source>
</reference>
<name>A0AAD7X4K7_9APHY</name>
<keyword evidence="1" id="KW-0472">Membrane</keyword>
<feature type="transmembrane region" description="Helical" evidence="1">
    <location>
        <begin position="20"/>
        <end position="41"/>
    </location>
</feature>
<feature type="transmembrane region" description="Helical" evidence="1">
    <location>
        <begin position="61"/>
        <end position="83"/>
    </location>
</feature>
<comment type="caution">
    <text evidence="2">The sequence shown here is derived from an EMBL/GenBank/DDBJ whole genome shotgun (WGS) entry which is preliminary data.</text>
</comment>
<gene>
    <name evidence="2" type="ORF">ONZ51_g13412</name>
</gene>
<protein>
    <submittedName>
        <fullName evidence="2">Uncharacterized protein</fullName>
    </submittedName>
</protein>
<feature type="transmembrane region" description="Helical" evidence="1">
    <location>
        <begin position="90"/>
        <end position="113"/>
    </location>
</feature>
<dbReference type="EMBL" id="JAPEVG010001170">
    <property type="protein sequence ID" value="KAJ8453766.1"/>
    <property type="molecule type" value="Genomic_DNA"/>
</dbReference>
<evidence type="ECO:0000256" key="1">
    <source>
        <dbReference type="SAM" id="Phobius"/>
    </source>
</evidence>
<evidence type="ECO:0000313" key="2">
    <source>
        <dbReference type="EMBL" id="KAJ8453766.1"/>
    </source>
</evidence>
<dbReference type="AlphaFoldDB" id="A0AAD7X4K7"/>
<keyword evidence="1" id="KW-1133">Transmembrane helix</keyword>
<keyword evidence="3" id="KW-1185">Reference proteome</keyword>
<accession>A0AAD7X4K7</accession>
<evidence type="ECO:0000313" key="3">
    <source>
        <dbReference type="Proteomes" id="UP001215151"/>
    </source>
</evidence>